<dbReference type="PROSITE" id="PS50004">
    <property type="entry name" value="C2"/>
    <property type="match status" value="1"/>
</dbReference>
<protein>
    <submittedName>
        <fullName evidence="4">C2 domain-containing protein</fullName>
    </submittedName>
</protein>
<dbReference type="SMART" id="SM00239">
    <property type="entry name" value="C2"/>
    <property type="match status" value="1"/>
</dbReference>
<keyword evidence="5" id="KW-1185">Reference proteome</keyword>
<dbReference type="PANTHER" id="PTHR45911:SF4">
    <property type="entry name" value="MULTIPLE C2 AND TRANSMEMBRANE DOMAIN-CONTAINING PROTEIN"/>
    <property type="match status" value="1"/>
</dbReference>
<evidence type="ECO:0000256" key="1">
    <source>
        <dbReference type="ARBA" id="ARBA00022723"/>
    </source>
</evidence>
<dbReference type="Gene3D" id="2.60.40.150">
    <property type="entry name" value="C2 domain"/>
    <property type="match status" value="1"/>
</dbReference>
<dbReference type="SUPFAM" id="SSF49562">
    <property type="entry name" value="C2 domain (Calcium/lipid-binding domain, CaLB)"/>
    <property type="match status" value="1"/>
</dbReference>
<dbReference type="EMBL" id="LODT01000042">
    <property type="protein sequence ID" value="KYQ89217.1"/>
    <property type="molecule type" value="Genomic_DNA"/>
</dbReference>
<evidence type="ECO:0000313" key="5">
    <source>
        <dbReference type="Proteomes" id="UP000076078"/>
    </source>
</evidence>
<dbReference type="PRINTS" id="PR00360">
    <property type="entry name" value="C2DOMAIN"/>
</dbReference>
<comment type="caution">
    <text evidence="4">The sequence shown here is derived from an EMBL/GenBank/DDBJ whole genome shotgun (WGS) entry which is preliminary data.</text>
</comment>
<evidence type="ECO:0000259" key="3">
    <source>
        <dbReference type="PROSITE" id="PS50004"/>
    </source>
</evidence>
<dbReference type="PANTHER" id="PTHR45911">
    <property type="entry name" value="C2 DOMAIN-CONTAINING PROTEIN"/>
    <property type="match status" value="1"/>
</dbReference>
<dbReference type="OrthoDB" id="14955at2759"/>
<dbReference type="InParanoid" id="A0A151Z5L9"/>
<dbReference type="InterPro" id="IPR000008">
    <property type="entry name" value="C2_dom"/>
</dbReference>
<keyword evidence="2" id="KW-0106">Calcium</keyword>
<evidence type="ECO:0000313" key="4">
    <source>
        <dbReference type="EMBL" id="KYQ89217.1"/>
    </source>
</evidence>
<dbReference type="STRING" id="361077.A0A151Z5L9"/>
<dbReference type="GO" id="GO:0016020">
    <property type="term" value="C:membrane"/>
    <property type="evidence" value="ECO:0007669"/>
    <property type="project" value="TreeGrafter"/>
</dbReference>
<dbReference type="InterPro" id="IPR035892">
    <property type="entry name" value="C2_domain_sf"/>
</dbReference>
<gene>
    <name evidence="4" type="ORF">DLAC_10467</name>
</gene>
<name>A0A151Z5L9_TIELA</name>
<dbReference type="Proteomes" id="UP000076078">
    <property type="component" value="Unassembled WGS sequence"/>
</dbReference>
<dbReference type="Pfam" id="PF00168">
    <property type="entry name" value="C2"/>
    <property type="match status" value="1"/>
</dbReference>
<proteinExistence type="predicted"/>
<feature type="domain" description="C2" evidence="3">
    <location>
        <begin position="27"/>
        <end position="145"/>
    </location>
</feature>
<sequence>MLLSTTGKALSLTSKLLFQKLKMDVNSLIPTSDNSDYDEKKFVGRKILLISITRATVFDAYDSNGLADPYVRVKNNEGKLLFSTPVVSKTLEPKWTETYEISLQDTVDSLTIEILDKDMLVDDFIGKGTFDYYQIRKEPLRYKLEKDILTYKKDGDHDPSASVHVTIIEPCYYNPDI</sequence>
<dbReference type="AlphaFoldDB" id="A0A151Z5L9"/>
<dbReference type="GO" id="GO:0005509">
    <property type="term" value="F:calcium ion binding"/>
    <property type="evidence" value="ECO:0007669"/>
    <property type="project" value="TreeGrafter"/>
</dbReference>
<evidence type="ECO:0000256" key="2">
    <source>
        <dbReference type="ARBA" id="ARBA00022837"/>
    </source>
</evidence>
<dbReference type="CDD" id="cd00030">
    <property type="entry name" value="C2"/>
    <property type="match status" value="1"/>
</dbReference>
<reference evidence="4 5" key="1">
    <citation type="submission" date="2015-12" db="EMBL/GenBank/DDBJ databases">
        <title>Dictyostelia acquired genes for synthesis and detection of signals that induce cell-type specialization by lateral gene transfer from prokaryotes.</title>
        <authorList>
            <person name="Gloeckner G."/>
            <person name="Schaap P."/>
        </authorList>
    </citation>
    <scope>NUCLEOTIDE SEQUENCE [LARGE SCALE GENOMIC DNA]</scope>
    <source>
        <strain evidence="4 5">TK</strain>
    </source>
</reference>
<accession>A0A151Z5L9</accession>
<keyword evidence="1" id="KW-0479">Metal-binding</keyword>
<organism evidence="4 5">
    <name type="scientific">Tieghemostelium lacteum</name>
    <name type="common">Slime mold</name>
    <name type="synonym">Dictyostelium lacteum</name>
    <dbReference type="NCBI Taxonomy" id="361077"/>
    <lineage>
        <taxon>Eukaryota</taxon>
        <taxon>Amoebozoa</taxon>
        <taxon>Evosea</taxon>
        <taxon>Eumycetozoa</taxon>
        <taxon>Dictyostelia</taxon>
        <taxon>Dictyosteliales</taxon>
        <taxon>Raperosteliaceae</taxon>
        <taxon>Tieghemostelium</taxon>
    </lineage>
</organism>